<dbReference type="GO" id="GO:0009653">
    <property type="term" value="P:anatomical structure morphogenesis"/>
    <property type="evidence" value="ECO:0007669"/>
    <property type="project" value="UniProtKB-ARBA"/>
</dbReference>
<dbReference type="OMA" id="CGLMEGK"/>
<gene>
    <name evidence="22" type="primary">LOC113399100</name>
</gene>
<evidence type="ECO:0000256" key="5">
    <source>
        <dbReference type="ARBA" id="ARBA00022737"/>
    </source>
</evidence>
<evidence type="ECO:0000256" key="17">
    <source>
        <dbReference type="SAM" id="Phobius"/>
    </source>
</evidence>
<dbReference type="SUPFAM" id="SSF49265">
    <property type="entry name" value="Fibronectin type III"/>
    <property type="match status" value="1"/>
</dbReference>
<organism evidence="21 22">
    <name type="scientific">Vanessa tameamea</name>
    <name type="common">Kamehameha butterfly</name>
    <dbReference type="NCBI Taxonomy" id="334116"/>
    <lineage>
        <taxon>Eukaryota</taxon>
        <taxon>Metazoa</taxon>
        <taxon>Ecdysozoa</taxon>
        <taxon>Arthropoda</taxon>
        <taxon>Hexapoda</taxon>
        <taxon>Insecta</taxon>
        <taxon>Pterygota</taxon>
        <taxon>Neoptera</taxon>
        <taxon>Endopterygota</taxon>
        <taxon>Lepidoptera</taxon>
        <taxon>Glossata</taxon>
        <taxon>Ditrysia</taxon>
        <taxon>Papilionoidea</taxon>
        <taxon>Nymphalidae</taxon>
        <taxon>Nymphalinae</taxon>
        <taxon>Vanessa</taxon>
    </lineage>
</organism>
<feature type="region of interest" description="Disordered" evidence="16">
    <location>
        <begin position="408"/>
        <end position="430"/>
    </location>
</feature>
<evidence type="ECO:0000256" key="7">
    <source>
        <dbReference type="ARBA" id="ARBA00022989"/>
    </source>
</evidence>
<dbReference type="OrthoDB" id="9998697at2759"/>
<feature type="domain" description="Ig-like" evidence="19">
    <location>
        <begin position="225"/>
        <end position="295"/>
    </location>
</feature>
<dbReference type="InterPro" id="IPR013783">
    <property type="entry name" value="Ig-like_fold"/>
</dbReference>
<dbReference type="InterPro" id="IPR003961">
    <property type="entry name" value="FN3_dom"/>
</dbReference>
<dbReference type="GeneID" id="113399100"/>
<evidence type="ECO:0000256" key="2">
    <source>
        <dbReference type="ARBA" id="ARBA00022674"/>
    </source>
</evidence>
<dbReference type="InterPro" id="IPR003599">
    <property type="entry name" value="Ig_sub"/>
</dbReference>
<keyword evidence="6" id="KW-0654">Proteoglycan</keyword>
<feature type="compositionally biased region" description="Polar residues" evidence="16">
    <location>
        <begin position="729"/>
        <end position="742"/>
    </location>
</feature>
<comment type="subcellular location">
    <subcellularLocation>
        <location evidence="1">Membrane</location>
        <topology evidence="1">Single-pass type I membrane protein</topology>
    </subcellularLocation>
</comment>
<keyword evidence="8 17" id="KW-0472">Membrane</keyword>
<dbReference type="SMART" id="SM00409">
    <property type="entry name" value="IG"/>
    <property type="match status" value="4"/>
</dbReference>
<protein>
    <recommendedName>
        <fullName evidence="15">Interference hedgehog</fullName>
    </recommendedName>
</protein>
<evidence type="ECO:0000256" key="10">
    <source>
        <dbReference type="ARBA" id="ARBA00023180"/>
    </source>
</evidence>
<keyword evidence="7 17" id="KW-1133">Transmembrane helix</keyword>
<dbReference type="Pfam" id="PF07679">
    <property type="entry name" value="I-set"/>
    <property type="match status" value="1"/>
</dbReference>
<feature type="transmembrane region" description="Helical" evidence="17">
    <location>
        <begin position="656"/>
        <end position="680"/>
    </location>
</feature>
<dbReference type="GO" id="GO:0098609">
    <property type="term" value="P:cell-cell adhesion"/>
    <property type="evidence" value="ECO:0007669"/>
    <property type="project" value="TreeGrafter"/>
</dbReference>
<feature type="domain" description="Fibronectin type-III" evidence="20">
    <location>
        <begin position="538"/>
        <end position="635"/>
    </location>
</feature>
<feature type="chain" id="PRO_5046372496" description="Interference hedgehog" evidence="18">
    <location>
        <begin position="20"/>
        <end position="758"/>
    </location>
</feature>
<proteinExistence type="inferred from homology"/>
<dbReference type="PANTHER" id="PTHR44170">
    <property type="entry name" value="PROTEIN SIDEKICK"/>
    <property type="match status" value="1"/>
</dbReference>
<keyword evidence="2" id="KW-0358">Heparin-binding</keyword>
<evidence type="ECO:0000256" key="15">
    <source>
        <dbReference type="ARBA" id="ARBA00041099"/>
    </source>
</evidence>
<evidence type="ECO:0000256" key="16">
    <source>
        <dbReference type="SAM" id="MobiDB-lite"/>
    </source>
</evidence>
<dbReference type="AlphaFoldDB" id="A0A8B8ICG3"/>
<dbReference type="PROSITE" id="PS50835">
    <property type="entry name" value="IG_LIKE"/>
    <property type="match status" value="4"/>
</dbReference>
<evidence type="ECO:0000313" key="21">
    <source>
        <dbReference type="Proteomes" id="UP001652626"/>
    </source>
</evidence>
<dbReference type="RefSeq" id="XP_026493921.2">
    <property type="nucleotide sequence ID" value="XM_026638136.2"/>
</dbReference>
<accession>A0A8B8ICG3</accession>
<keyword evidence="10" id="KW-0325">Glycoprotein</keyword>
<evidence type="ECO:0000313" key="22">
    <source>
        <dbReference type="RefSeq" id="XP_026493921.2"/>
    </source>
</evidence>
<comment type="function">
    <text evidence="12">Mediates response to the active Hedgehog (Hh) protein signal in embryos, functioning upstream or at the level of patched (ptc).</text>
</comment>
<keyword evidence="3 17" id="KW-0812">Transmembrane</keyword>
<feature type="domain" description="Ig-like" evidence="19">
    <location>
        <begin position="309"/>
        <end position="394"/>
    </location>
</feature>
<dbReference type="SMART" id="SM00408">
    <property type="entry name" value="IGc2"/>
    <property type="match status" value="3"/>
</dbReference>
<dbReference type="Gene3D" id="2.60.40.10">
    <property type="entry name" value="Immunoglobulins"/>
    <property type="match status" value="6"/>
</dbReference>
<dbReference type="Pfam" id="PF00041">
    <property type="entry name" value="fn3"/>
    <property type="match status" value="2"/>
</dbReference>
<evidence type="ECO:0000259" key="19">
    <source>
        <dbReference type="PROSITE" id="PS50835"/>
    </source>
</evidence>
<keyword evidence="9" id="KW-1015">Disulfide bond</keyword>
<name>A0A8B8ICG3_VANTA</name>
<evidence type="ECO:0000259" key="20">
    <source>
        <dbReference type="PROSITE" id="PS50853"/>
    </source>
</evidence>
<evidence type="ECO:0000256" key="12">
    <source>
        <dbReference type="ARBA" id="ARBA00037573"/>
    </source>
</evidence>
<dbReference type="InterPro" id="IPR007110">
    <property type="entry name" value="Ig-like_dom"/>
</dbReference>
<evidence type="ECO:0000256" key="13">
    <source>
        <dbReference type="ARBA" id="ARBA00038144"/>
    </source>
</evidence>
<dbReference type="InterPro" id="IPR013098">
    <property type="entry name" value="Ig_I-set"/>
</dbReference>
<evidence type="ECO:0000256" key="6">
    <source>
        <dbReference type="ARBA" id="ARBA00022974"/>
    </source>
</evidence>
<comment type="subunit">
    <text evidence="14">Homodimer. Heterotetramer; 2 iHog chains bind 2 hh chains when facilitated by heparin, heparin is required to promote high-affinity interactions between hh and iHog.</text>
</comment>
<feature type="compositionally biased region" description="Basic residues" evidence="16">
    <location>
        <begin position="420"/>
        <end position="430"/>
    </location>
</feature>
<comment type="similarity">
    <text evidence="13">Belongs to the immunoglobulin superfamily. IHOG family.</text>
</comment>
<dbReference type="CDD" id="cd00096">
    <property type="entry name" value="Ig"/>
    <property type="match status" value="1"/>
</dbReference>
<evidence type="ECO:0000256" key="8">
    <source>
        <dbReference type="ARBA" id="ARBA00023136"/>
    </source>
</evidence>
<feature type="domain" description="Fibronectin type-III" evidence="20">
    <location>
        <begin position="437"/>
        <end position="534"/>
    </location>
</feature>
<keyword evidence="21" id="KW-1185">Reference proteome</keyword>
<dbReference type="InterPro" id="IPR036179">
    <property type="entry name" value="Ig-like_dom_sf"/>
</dbReference>
<dbReference type="InterPro" id="IPR036116">
    <property type="entry name" value="FN3_sf"/>
</dbReference>
<feature type="domain" description="Ig-like" evidence="19">
    <location>
        <begin position="111"/>
        <end position="202"/>
    </location>
</feature>
<dbReference type="CDD" id="cd00063">
    <property type="entry name" value="FN3"/>
    <property type="match status" value="2"/>
</dbReference>
<dbReference type="PROSITE" id="PS50853">
    <property type="entry name" value="FN3"/>
    <property type="match status" value="2"/>
</dbReference>
<dbReference type="Pfam" id="PF13927">
    <property type="entry name" value="Ig_3"/>
    <property type="match status" value="1"/>
</dbReference>
<keyword evidence="5" id="KW-0677">Repeat</keyword>
<dbReference type="InterPro" id="IPR003598">
    <property type="entry name" value="Ig_sub2"/>
</dbReference>
<dbReference type="PANTHER" id="PTHR44170:SF33">
    <property type="entry name" value="BROTHER OF IHOG, ISOFORM G-RELATED"/>
    <property type="match status" value="1"/>
</dbReference>
<dbReference type="SUPFAM" id="SSF48726">
    <property type="entry name" value="Immunoglobulin"/>
    <property type="match status" value="4"/>
</dbReference>
<dbReference type="GO" id="GO:0007399">
    <property type="term" value="P:nervous system development"/>
    <property type="evidence" value="ECO:0007669"/>
    <property type="project" value="TreeGrafter"/>
</dbReference>
<dbReference type="Proteomes" id="UP001652626">
    <property type="component" value="Chromosome 15"/>
</dbReference>
<evidence type="ECO:0000256" key="4">
    <source>
        <dbReference type="ARBA" id="ARBA00022729"/>
    </source>
</evidence>
<dbReference type="SMART" id="SM00060">
    <property type="entry name" value="FN3"/>
    <property type="match status" value="2"/>
</dbReference>
<reference evidence="22" key="1">
    <citation type="submission" date="2025-08" db="UniProtKB">
        <authorList>
            <consortium name="RefSeq"/>
        </authorList>
    </citation>
    <scope>IDENTIFICATION</scope>
    <source>
        <tissue evidence="22">Whole body</tissue>
    </source>
</reference>
<keyword evidence="4 18" id="KW-0732">Signal</keyword>
<feature type="domain" description="Ig-like" evidence="19">
    <location>
        <begin position="16"/>
        <end position="100"/>
    </location>
</feature>
<evidence type="ECO:0000256" key="14">
    <source>
        <dbReference type="ARBA" id="ARBA00038530"/>
    </source>
</evidence>
<evidence type="ECO:0000256" key="1">
    <source>
        <dbReference type="ARBA" id="ARBA00004479"/>
    </source>
</evidence>
<dbReference type="GO" id="GO:0030154">
    <property type="term" value="P:cell differentiation"/>
    <property type="evidence" value="ECO:0007669"/>
    <property type="project" value="UniProtKB-ARBA"/>
</dbReference>
<evidence type="ECO:0000256" key="11">
    <source>
        <dbReference type="ARBA" id="ARBA00023319"/>
    </source>
</evidence>
<keyword evidence="11" id="KW-0393">Immunoglobulin domain</keyword>
<feature type="signal peptide" evidence="18">
    <location>
        <begin position="1"/>
        <end position="19"/>
    </location>
</feature>
<sequence length="758" mass="82984">MGWTLLIHLIFGIVVPILAEIEMEFTKYPESVTAPVGDEVTFECAVRVPGERLAWRWRPDNDLWTDWNNVSGTNDKDSVSTRLVVQIKEDTPTALYQCIVWYGSIILVSIPARLSIAKIDLRKNTQERRVITAPLHNTVVLHCKEPLSEPPARLSWWKETSAGARKSIETPNGVLVINNATIEDSGTYGCMATNDISDQTVDLPERTYLKVQHEGHDGLRFLESPEYVGTVDKEGVLTVPVAPDDSMRLWCGLVGTPPPRIEWSKGTDIISGHLQSLDVEQFSNEHEGIYSCSANGIRRLWKVIALQPPHWEGAAGSANASEGSEARITCGIPHGQPAPTVHWVLNAELIKTGKDIKATESELVIQRAEKRHAGIVQCFACNALGCAYDAALLTVVPVQISDQDYSAETPKTMHIPPQPPKRHNRKNPRKHKAVLIPPSRPNVTRLSDESVMVSWSHDNHGLPIQFYKVQYREVTNSSNIQWHTENNDIPAHIHSFEIDGLTPDKYYKFRIAAVYSNQDNKLGRSSGKFYLQRGGFQSPRAPVLDKAIALSPHSIQINWTWAAHGQGVQAEGFYVYYRAVSSAGAYEKVTARGAARGLQLAHLAPDTAYELKLQAYSAQAPSDFSAILIAKTQRAAGAASSSTEAAPKEEERGPPALVTAGGAAGVAALLLLLAVTLLLCRRARRPAPKEKGSPEGGANGYLPAKVPITITANPMHGEGGDGGVEMSFLHNNNCGNTTSSDDTLPHPRKNGPSTRQYV</sequence>
<feature type="region of interest" description="Disordered" evidence="16">
    <location>
        <begin position="712"/>
        <end position="758"/>
    </location>
</feature>
<evidence type="ECO:0000256" key="9">
    <source>
        <dbReference type="ARBA" id="ARBA00023157"/>
    </source>
</evidence>
<evidence type="ECO:0000256" key="18">
    <source>
        <dbReference type="SAM" id="SignalP"/>
    </source>
</evidence>
<evidence type="ECO:0000256" key="3">
    <source>
        <dbReference type="ARBA" id="ARBA00022692"/>
    </source>
</evidence>